<gene>
    <name evidence="2" type="ORF">GSOID_T00012075001</name>
</gene>
<dbReference type="InterPro" id="IPR036691">
    <property type="entry name" value="Endo/exonu/phosph_ase_sf"/>
</dbReference>
<keyword evidence="3" id="KW-1185">Reference proteome</keyword>
<feature type="region of interest" description="Disordered" evidence="1">
    <location>
        <begin position="992"/>
        <end position="1113"/>
    </location>
</feature>
<protein>
    <submittedName>
        <fullName evidence="2">Uncharacterized protein</fullName>
    </submittedName>
</protein>
<feature type="non-terminal residue" evidence="2">
    <location>
        <position position="1903"/>
    </location>
</feature>
<dbReference type="InParanoid" id="E4XZX0"/>
<proteinExistence type="predicted"/>
<feature type="region of interest" description="Disordered" evidence="1">
    <location>
        <begin position="1"/>
        <end position="61"/>
    </location>
</feature>
<feature type="compositionally biased region" description="Acidic residues" evidence="1">
    <location>
        <begin position="748"/>
        <end position="759"/>
    </location>
</feature>
<reference evidence="2" key="1">
    <citation type="journal article" date="2010" name="Science">
        <title>Plasticity of animal genome architecture unmasked by rapid evolution of a pelagic tunicate.</title>
        <authorList>
            <person name="Denoeud F."/>
            <person name="Henriet S."/>
            <person name="Mungpakdee S."/>
            <person name="Aury J.M."/>
            <person name="Da Silva C."/>
            <person name="Brinkmann H."/>
            <person name="Mikhaleva J."/>
            <person name="Olsen L.C."/>
            <person name="Jubin C."/>
            <person name="Canestro C."/>
            <person name="Bouquet J.M."/>
            <person name="Danks G."/>
            <person name="Poulain J."/>
            <person name="Campsteijn C."/>
            <person name="Adamski M."/>
            <person name="Cross I."/>
            <person name="Yadetie F."/>
            <person name="Muffato M."/>
            <person name="Louis A."/>
            <person name="Butcher S."/>
            <person name="Tsagkogeorga G."/>
            <person name="Konrad A."/>
            <person name="Singh S."/>
            <person name="Jensen M.F."/>
            <person name="Cong E.H."/>
            <person name="Eikeseth-Otteraa H."/>
            <person name="Noel B."/>
            <person name="Anthouard V."/>
            <person name="Porcel B.M."/>
            <person name="Kachouri-Lafond R."/>
            <person name="Nishino A."/>
            <person name="Ugolini M."/>
            <person name="Chourrout P."/>
            <person name="Nishida H."/>
            <person name="Aasland R."/>
            <person name="Huzurbazar S."/>
            <person name="Westhof E."/>
            <person name="Delsuc F."/>
            <person name="Lehrach H."/>
            <person name="Reinhardt R."/>
            <person name="Weissenbach J."/>
            <person name="Roy S.W."/>
            <person name="Artiguenave F."/>
            <person name="Postlethwait J.H."/>
            <person name="Manak J.R."/>
            <person name="Thompson E.M."/>
            <person name="Jaillon O."/>
            <person name="Du Pasquier L."/>
            <person name="Boudinot P."/>
            <person name="Liberles D.A."/>
            <person name="Volff J.N."/>
            <person name="Philippe H."/>
            <person name="Lenhard B."/>
            <person name="Roest Crollius H."/>
            <person name="Wincker P."/>
            <person name="Chourrout D."/>
        </authorList>
    </citation>
    <scope>NUCLEOTIDE SEQUENCE [LARGE SCALE GENOMIC DNA]</scope>
</reference>
<evidence type="ECO:0000313" key="3">
    <source>
        <dbReference type="Proteomes" id="UP000001307"/>
    </source>
</evidence>
<evidence type="ECO:0000313" key="2">
    <source>
        <dbReference type="EMBL" id="CBY15182.1"/>
    </source>
</evidence>
<feature type="compositionally biased region" description="Basic residues" evidence="1">
    <location>
        <begin position="1"/>
        <end position="13"/>
    </location>
</feature>
<dbReference type="EMBL" id="FN653441">
    <property type="protein sequence ID" value="CBY15182.1"/>
    <property type="molecule type" value="Genomic_DNA"/>
</dbReference>
<organism evidence="2">
    <name type="scientific">Oikopleura dioica</name>
    <name type="common">Tunicate</name>
    <dbReference type="NCBI Taxonomy" id="34765"/>
    <lineage>
        <taxon>Eukaryota</taxon>
        <taxon>Metazoa</taxon>
        <taxon>Chordata</taxon>
        <taxon>Tunicata</taxon>
        <taxon>Appendicularia</taxon>
        <taxon>Copelata</taxon>
        <taxon>Oikopleuridae</taxon>
        <taxon>Oikopleura</taxon>
    </lineage>
</organism>
<name>E4XZX0_OIKDI</name>
<evidence type="ECO:0000256" key="1">
    <source>
        <dbReference type="SAM" id="MobiDB-lite"/>
    </source>
</evidence>
<sequence>MKRRSIGKSKAHKLAAACSSNAESGNKTDNQANGFKTQGKPQIPKNNTSHKKNTGYDQTKITADSDFQDRMVIPRNVFDRTRDEIHGLSQRKRQDQLTQPRQPFKTATFFQQTGIERAQSNNPRNQGRIRNKTNHRIEKIILGPSYARVVSGPPRSNARFNRVVATDTTWIPPFDDDAFVEGVEERTIEVPERTTHQMKDKNGKITEGTIYISRTVDSPQNEAQIIEVHYGFFETDFKLEQGVHLFTLTRPLPPTIKFRRPLAGQNLLSYSVQMHSPNIKFEEVLKYRIPLPKDLLGLRDWEGFWADPLLFVDLYGDATENMDGTPVFPQLIVPDSPLWPMDLRGSPWSNSILMHCTKSALGNALKKLNLHINKGYELKIWFYKKEDPHAIQTWSSYEGEKNANNMDPNDDSIVCALETRDNWSLLLLYYFAFPLFSKAEPAKRWRNNREFLSTLIHVRVEEGTGETEYQPYAEPRTIQEIIYHMLRHGFMIHDKLNTITTIQEKDRFKLIGAFSLSSIYTADSSVLRRKVIDPEKDPNYASYWENYQYFAEAFDNNFMPIRQASYKTSKLHALLADPHSIWKNPEKPETMQEAMINSLKDYEDLVNNDRYGHENASMRAVIHHTKKQRENEINRQVEMQSSPEFIEKLGENTTENKKTNFILGEKINYVEAKKAEQLSILNSEEAKKALKVTELEETIRSLSEDKEQLEQKLKAEQTRIERNENALEEMKNEFIKIREEMNNRTTEPDSEANTEEGQPEGEPHSRKRPKSLSVRPVVTGVSPPARASPCWRTRPPDLTTLYNTQVTKTTKPPRSEYEPIQIETIDLTTTSPEKIEDRKRFNSTIKIHSKESSQRLNYRNINQYHEARSCTPPLTGYATEDPDSTESFIQHHRLEKTLSITNKICVPGPSTLSTDEDDLMEASTEDITLHNLEQLTYSPTDTRNQEKPISVTLPKPKINNKKAGILYSEDGSTRKRKYEQALEAIKGITPKNKKQKVENETPLLPTLQEILDRNRKKTDTPTNKKNLPKMRPKPKEHGKNMDTERKQKSEKSETTELRSILKQEKTPKAGQQSKETKTEKRIKDQKDKTQTSAKKAESESSSIEDRSLESTRARAEERLKKKLKDMKELRKKYRYNPKIYRSEITRINREVLECPEPITQTDALEEDVERPVQSNTKTKYIIEADTQFILRQKQHESDERSRMQFIMDLEKYQELNKIDASGLKKGRKQCADAWKLYRTENPNTEISSKTELRAERMRLLGGTQSAWEYALGYEHDDIPRTRNGIKDSLEKAEKHKKALNAWFNRKENKNLQYGKKMYLTGIFAGASGGKALIENVLSHKNNPLVIQYGIDTRDKIEELKNLRKNLNELAEFTNNPKRIGSLWLSFSNLLNLLIPLPGSIEIARIVIENFAPKTDASKFPVTGQPKTILKTLLRRQGIETLEFKEGSEQIRAIKSINKNCPIEKMPILAATRTNPAKVSINRSENLIAETILMTICLNTNFSPEEINFKNLNNIWRDRKGSIILNELTKINAYHPDKLDFLLSPDFHNEHFSNLIKEHEPMNVNESTDSDAEKRQVNLQKLDVIEGRIPHGPLHSTERIPSPHLMIKDAKNGRNRAINDIKSKLGNRNKAQNTKPKKENKFKKLIQNLQECPQDYKAFKQLATTTGITNPNDSDIEKLFDTARKMNTEEIEQESHLDIISTNPGKICSNTCRTLVDYAPNADMYALNELQIQKFGLKDQANWPPNHTIIANDTSPDGMIYTAIMIKDYLKPFLSVIQSPGNTTTIDIRVGKNKIKRFVCTYRHNNREKDDCYYYKNYKRDKFLFLDWIREIVRQAKRDKVDLFLMGDWNVELHGRRPEDNKTLIDGLNHAVRNLTNLITSSTNFRKKQRASQIDVFFVSRPER</sequence>
<dbReference type="Gene3D" id="3.60.10.10">
    <property type="entry name" value="Endonuclease/exonuclease/phosphatase"/>
    <property type="match status" value="1"/>
</dbReference>
<feature type="compositionally biased region" description="Polar residues" evidence="1">
    <location>
        <begin position="18"/>
        <end position="47"/>
    </location>
</feature>
<accession>E4XZX0</accession>
<feature type="compositionally biased region" description="Basic and acidic residues" evidence="1">
    <location>
        <begin position="1074"/>
        <end position="1113"/>
    </location>
</feature>
<feature type="region of interest" description="Disordered" evidence="1">
    <location>
        <begin position="83"/>
        <end position="103"/>
    </location>
</feature>
<feature type="region of interest" description="Disordered" evidence="1">
    <location>
        <begin position="741"/>
        <end position="796"/>
    </location>
</feature>
<feature type="compositionally biased region" description="Basic and acidic residues" evidence="1">
    <location>
        <begin position="1033"/>
        <end position="1067"/>
    </location>
</feature>
<feature type="compositionally biased region" description="Basic and acidic residues" evidence="1">
    <location>
        <begin position="1010"/>
        <end position="1019"/>
    </location>
</feature>
<dbReference type="Proteomes" id="UP000001307">
    <property type="component" value="Unassembled WGS sequence"/>
</dbReference>
<dbReference type="SUPFAM" id="SSF56219">
    <property type="entry name" value="DNase I-like"/>
    <property type="match status" value="1"/>
</dbReference>